<evidence type="ECO:0000259" key="1">
    <source>
        <dbReference type="Pfam" id="PF13511"/>
    </source>
</evidence>
<feature type="domain" description="DUF4124" evidence="1">
    <location>
        <begin position="1"/>
        <end position="48"/>
    </location>
</feature>
<reference evidence="2 3" key="1">
    <citation type="submission" date="2024-10" db="EMBL/GenBank/DDBJ databases">
        <title>The Natural Products Discovery Center: Release of the First 8490 Sequenced Strains for Exploring Actinobacteria Biosynthetic Diversity.</title>
        <authorList>
            <person name="Kalkreuter E."/>
            <person name="Kautsar S.A."/>
            <person name="Yang D."/>
            <person name="Bader C.D."/>
            <person name="Teijaro C.N."/>
            <person name="Fluegel L."/>
            <person name="Davis C.M."/>
            <person name="Simpson J.R."/>
            <person name="Lauterbach L."/>
            <person name="Steele A.D."/>
            <person name="Gui C."/>
            <person name="Meng S."/>
            <person name="Li G."/>
            <person name="Viehrig K."/>
            <person name="Ye F."/>
            <person name="Su P."/>
            <person name="Kiefer A.F."/>
            <person name="Nichols A."/>
            <person name="Cepeda A.J."/>
            <person name="Yan W."/>
            <person name="Fan B."/>
            <person name="Jiang Y."/>
            <person name="Adhikari A."/>
            <person name="Zheng C.-J."/>
            <person name="Schuster L."/>
            <person name="Cowan T.M."/>
            <person name="Smanski M.J."/>
            <person name="Chevrette M.G."/>
            <person name="De Carvalho L.P.S."/>
            <person name="Shen B."/>
        </authorList>
    </citation>
    <scope>NUCLEOTIDE SEQUENCE [LARGE SCALE GENOMIC DNA]</scope>
    <source>
        <strain evidence="2 3">NPDC077409</strain>
    </source>
</reference>
<dbReference type="InterPro" id="IPR025392">
    <property type="entry name" value="DUF4124"/>
</dbReference>
<name>A0ABW8BRG0_9GAMM</name>
<dbReference type="RefSeq" id="WP_399841867.1">
    <property type="nucleotide sequence ID" value="NZ_JBITWC010000003.1"/>
</dbReference>
<comment type="caution">
    <text evidence="2">The sequence shown here is derived from an EMBL/GenBank/DDBJ whole genome shotgun (WGS) entry which is preliminary data.</text>
</comment>
<sequence length="254" mass="27942">MLLALPLAAQADIIKCVNATGQVAYQDSRCPAGAEETVLKIRGGRVEAYKARTQPLEAQALARFRLSSATPFFENNNGGLEEALRAPSLKPGTVIFITEIERVGDDDLYRAFTQSGSHADFGWIYVPALMGQDESLPLIDWNNALKEADKVAVAAEFSNGFAKLPEFDSEQYCADYASEVDSLGVDQEQARTQCLEAQQRAFAELNGRFESLPFIIRQTCSIESVIESSGSYDELFRCVEIKEQFSGDELTFPG</sequence>
<evidence type="ECO:0000313" key="3">
    <source>
        <dbReference type="Proteomes" id="UP001614338"/>
    </source>
</evidence>
<dbReference type="EMBL" id="JBITWC010000003">
    <property type="protein sequence ID" value="MFI8748842.1"/>
    <property type="molecule type" value="Genomic_DNA"/>
</dbReference>
<gene>
    <name evidence="2" type="ORF">ACIGG6_02385</name>
</gene>
<evidence type="ECO:0000313" key="2">
    <source>
        <dbReference type="EMBL" id="MFI8748842.1"/>
    </source>
</evidence>
<proteinExistence type="predicted"/>
<organism evidence="2 3">
    <name type="scientific">Vreelandella lionensis</name>
    <dbReference type="NCBI Taxonomy" id="1144478"/>
    <lineage>
        <taxon>Bacteria</taxon>
        <taxon>Pseudomonadati</taxon>
        <taxon>Pseudomonadota</taxon>
        <taxon>Gammaproteobacteria</taxon>
        <taxon>Oceanospirillales</taxon>
        <taxon>Halomonadaceae</taxon>
        <taxon>Vreelandella</taxon>
    </lineage>
</organism>
<protein>
    <submittedName>
        <fullName evidence="2">DUF4124 domain-containing protein</fullName>
    </submittedName>
</protein>
<dbReference type="Proteomes" id="UP001614338">
    <property type="component" value="Unassembled WGS sequence"/>
</dbReference>
<accession>A0ABW8BRG0</accession>
<dbReference type="Pfam" id="PF13511">
    <property type="entry name" value="DUF4124"/>
    <property type="match status" value="1"/>
</dbReference>
<keyword evidence="3" id="KW-1185">Reference proteome</keyword>